<dbReference type="Proteomes" id="UP000224567">
    <property type="component" value="Unassembled WGS sequence"/>
</dbReference>
<protein>
    <recommendedName>
        <fullName evidence="3">GAG-pre-integrase domain-containing protein</fullName>
    </recommendedName>
</protein>
<evidence type="ECO:0000313" key="1">
    <source>
        <dbReference type="EMBL" id="PHT40873.1"/>
    </source>
</evidence>
<accession>A0A2G2W6K8</accession>
<organism evidence="1 2">
    <name type="scientific">Capsicum baccatum</name>
    <name type="common">Peruvian pepper</name>
    <dbReference type="NCBI Taxonomy" id="33114"/>
    <lineage>
        <taxon>Eukaryota</taxon>
        <taxon>Viridiplantae</taxon>
        <taxon>Streptophyta</taxon>
        <taxon>Embryophyta</taxon>
        <taxon>Tracheophyta</taxon>
        <taxon>Spermatophyta</taxon>
        <taxon>Magnoliopsida</taxon>
        <taxon>eudicotyledons</taxon>
        <taxon>Gunneridae</taxon>
        <taxon>Pentapetalae</taxon>
        <taxon>asterids</taxon>
        <taxon>lamiids</taxon>
        <taxon>Solanales</taxon>
        <taxon>Solanaceae</taxon>
        <taxon>Solanoideae</taxon>
        <taxon>Capsiceae</taxon>
        <taxon>Capsicum</taxon>
    </lineage>
</organism>
<dbReference type="AlphaFoldDB" id="A0A2G2W6K8"/>
<proteinExistence type="predicted"/>
<sequence>MTGDLTIFTSSNPSSVPVTITVANGTNLDIQSSGTLSLHLGHPHTQSLKSLFSSGDLVSEIDFKNNVIIDCESCALAKAHLLSFNKSIHHTTYPFKLIHSDVLGSYVTVLLTPLSSYFVDEQEPNVRVSLAAPPPEFPWLLLLLHLFRIQATDSKEWTLAMQTKLDALARNLIWDLVRHHRIKLWLGVNGSIL</sequence>
<reference evidence="2" key="2">
    <citation type="journal article" date="2017" name="J. Anim. Genet.">
        <title>Multiple reference genome sequences of hot pepper reveal the massive evolution of plant disease resistance genes by retroduplication.</title>
        <authorList>
            <person name="Kim S."/>
            <person name="Park J."/>
            <person name="Yeom S.-I."/>
            <person name="Kim Y.-M."/>
            <person name="Seo E."/>
            <person name="Kim K.-T."/>
            <person name="Kim M.-S."/>
            <person name="Lee J.M."/>
            <person name="Cheong K."/>
            <person name="Shin H.-S."/>
            <person name="Kim S.-B."/>
            <person name="Han K."/>
            <person name="Lee J."/>
            <person name="Park M."/>
            <person name="Lee H.-A."/>
            <person name="Lee H.-Y."/>
            <person name="Lee Y."/>
            <person name="Oh S."/>
            <person name="Lee J.H."/>
            <person name="Choi E."/>
            <person name="Choi E."/>
            <person name="Lee S.E."/>
            <person name="Jeon J."/>
            <person name="Kim H."/>
            <person name="Choi G."/>
            <person name="Song H."/>
            <person name="Lee J."/>
            <person name="Lee S.-C."/>
            <person name="Kwon J.-K."/>
            <person name="Lee H.-Y."/>
            <person name="Koo N."/>
            <person name="Hong Y."/>
            <person name="Kim R.W."/>
            <person name="Kang W.-H."/>
            <person name="Huh J.H."/>
            <person name="Kang B.-C."/>
            <person name="Yang T.-J."/>
            <person name="Lee Y.-H."/>
            <person name="Bennetzen J.L."/>
            <person name="Choi D."/>
        </authorList>
    </citation>
    <scope>NUCLEOTIDE SEQUENCE [LARGE SCALE GENOMIC DNA]</scope>
    <source>
        <strain evidence="2">cv. PBC81</strain>
    </source>
</reference>
<dbReference type="EMBL" id="MLFT02000008">
    <property type="protein sequence ID" value="PHT40873.1"/>
    <property type="molecule type" value="Genomic_DNA"/>
</dbReference>
<reference evidence="1 2" key="1">
    <citation type="journal article" date="2017" name="Genome Biol.">
        <title>New reference genome sequences of hot pepper reveal the massive evolution of plant disease-resistance genes by retroduplication.</title>
        <authorList>
            <person name="Kim S."/>
            <person name="Park J."/>
            <person name="Yeom S.I."/>
            <person name="Kim Y.M."/>
            <person name="Seo E."/>
            <person name="Kim K.T."/>
            <person name="Kim M.S."/>
            <person name="Lee J.M."/>
            <person name="Cheong K."/>
            <person name="Shin H.S."/>
            <person name="Kim S.B."/>
            <person name="Han K."/>
            <person name="Lee J."/>
            <person name="Park M."/>
            <person name="Lee H.A."/>
            <person name="Lee H.Y."/>
            <person name="Lee Y."/>
            <person name="Oh S."/>
            <person name="Lee J.H."/>
            <person name="Choi E."/>
            <person name="Choi E."/>
            <person name="Lee S.E."/>
            <person name="Jeon J."/>
            <person name="Kim H."/>
            <person name="Choi G."/>
            <person name="Song H."/>
            <person name="Lee J."/>
            <person name="Lee S.C."/>
            <person name="Kwon J.K."/>
            <person name="Lee H.Y."/>
            <person name="Koo N."/>
            <person name="Hong Y."/>
            <person name="Kim R.W."/>
            <person name="Kang W.H."/>
            <person name="Huh J.H."/>
            <person name="Kang B.C."/>
            <person name="Yang T.J."/>
            <person name="Lee Y.H."/>
            <person name="Bennetzen J.L."/>
            <person name="Choi D."/>
        </authorList>
    </citation>
    <scope>NUCLEOTIDE SEQUENCE [LARGE SCALE GENOMIC DNA]</scope>
    <source>
        <strain evidence="2">cv. PBC81</strain>
    </source>
</reference>
<comment type="caution">
    <text evidence="1">The sequence shown here is derived from an EMBL/GenBank/DDBJ whole genome shotgun (WGS) entry which is preliminary data.</text>
</comment>
<name>A0A2G2W6K8_CAPBA</name>
<evidence type="ECO:0008006" key="3">
    <source>
        <dbReference type="Google" id="ProtNLM"/>
    </source>
</evidence>
<evidence type="ECO:0000313" key="2">
    <source>
        <dbReference type="Proteomes" id="UP000224567"/>
    </source>
</evidence>
<gene>
    <name evidence="1" type="ORF">CQW23_19727</name>
</gene>
<keyword evidence="2" id="KW-1185">Reference proteome</keyword>